<proteinExistence type="predicted"/>
<dbReference type="RefSeq" id="WP_066084722.1">
    <property type="nucleotide sequence ID" value="NZ_LRVM01000002.1"/>
</dbReference>
<gene>
    <name evidence="2" type="ORF">CLNEO_07340</name>
</gene>
<accession>A0A136WG25</accession>
<keyword evidence="3" id="KW-1185">Reference proteome</keyword>
<evidence type="ECO:0000259" key="1">
    <source>
        <dbReference type="Pfam" id="PF10651"/>
    </source>
</evidence>
<dbReference type="InterPro" id="IPR018913">
    <property type="entry name" value="BppU_N"/>
</dbReference>
<feature type="domain" description="BppU N-terminal" evidence="1">
    <location>
        <begin position="16"/>
        <end position="130"/>
    </location>
</feature>
<dbReference type="EMBL" id="LRVM01000002">
    <property type="protein sequence ID" value="KXL53508.1"/>
    <property type="molecule type" value="Genomic_DNA"/>
</dbReference>
<name>A0A136WG25_9FIRM</name>
<comment type="caution">
    <text evidence="2">The sequence shown here is derived from an EMBL/GenBank/DDBJ whole genome shotgun (WGS) entry which is preliminary data.</text>
</comment>
<dbReference type="Pfam" id="PF10651">
    <property type="entry name" value="BppU_N"/>
    <property type="match status" value="1"/>
</dbReference>
<sequence>MAQVFNKLYVDVRTETNDIITAVQNDSNSRFLDVFLLDNGLPIDLTGHDVRIYGAKHDGTEIYNDGTITEAANGRCQFELTDQALAVANDLTVQIVIYHDNVQILQSLPFKIHVVKSLISSSAIESSNEYGALVVLYQNLYEAYDLMTDMVQNMGKKGTIATERNVDTFWKMLEYMAKYLDTDLTTLLNTVLSEASVQGVIDRLGETTDTGGTTTAGTVMGKLNGLLSVKKYKVYKKLIATIPPGTTPKIILSVSGAGEFYGLQGTLTDVTVIADGVEYSSLSGGSNYIYKPSVASSVDGLFYASPSSSQMPSYSTGVMPFKDSFVVVVSGTAGANVGIAYALYE</sequence>
<organism evidence="2 3">
    <name type="scientific">Anaerotignum neopropionicum</name>
    <dbReference type="NCBI Taxonomy" id="36847"/>
    <lineage>
        <taxon>Bacteria</taxon>
        <taxon>Bacillati</taxon>
        <taxon>Bacillota</taxon>
        <taxon>Clostridia</taxon>
        <taxon>Lachnospirales</taxon>
        <taxon>Anaerotignaceae</taxon>
        <taxon>Anaerotignum</taxon>
    </lineage>
</organism>
<dbReference type="AlphaFoldDB" id="A0A136WG25"/>
<reference evidence="2 3" key="1">
    <citation type="submission" date="2016-01" db="EMBL/GenBank/DDBJ databases">
        <title>Genome sequence of Clostridium neopropionicum X4, DSM-3847.</title>
        <authorList>
            <person name="Poehlein A."/>
            <person name="Beck M.H."/>
            <person name="Bengelsdorf F.R."/>
            <person name="Daniel R."/>
            <person name="Duerre P."/>
        </authorList>
    </citation>
    <scope>NUCLEOTIDE SEQUENCE [LARGE SCALE GENOMIC DNA]</scope>
    <source>
        <strain evidence="2 3">DSM-3847</strain>
    </source>
</reference>
<dbReference type="Proteomes" id="UP000070539">
    <property type="component" value="Unassembled WGS sequence"/>
</dbReference>
<evidence type="ECO:0000313" key="3">
    <source>
        <dbReference type="Proteomes" id="UP000070539"/>
    </source>
</evidence>
<dbReference type="Gene3D" id="2.60.40.3350">
    <property type="match status" value="1"/>
</dbReference>
<protein>
    <recommendedName>
        <fullName evidence="1">BppU N-terminal domain-containing protein</fullName>
    </recommendedName>
</protein>
<evidence type="ECO:0000313" key="2">
    <source>
        <dbReference type="EMBL" id="KXL53508.1"/>
    </source>
</evidence>
<dbReference type="STRING" id="36847.CLNEO_07340"/>
<dbReference type="OrthoDB" id="1934302at2"/>